<keyword evidence="3" id="KW-1185">Reference proteome</keyword>
<evidence type="ECO:0000259" key="1">
    <source>
        <dbReference type="Pfam" id="PF19975"/>
    </source>
</evidence>
<evidence type="ECO:0000313" key="2">
    <source>
        <dbReference type="EMBL" id="TFC99409.1"/>
    </source>
</evidence>
<feature type="domain" description="Double-GTPase 1" evidence="1">
    <location>
        <begin position="9"/>
        <end position="242"/>
    </location>
</feature>
<comment type="caution">
    <text evidence="2">The sequence shown here is derived from an EMBL/GenBank/DDBJ whole genome shotgun (WGS) entry which is preliminary data.</text>
</comment>
<reference evidence="2 3" key="1">
    <citation type="submission" date="2019-03" db="EMBL/GenBank/DDBJ databases">
        <title>Genomics of glacier-inhabiting Cryobacterium strains.</title>
        <authorList>
            <person name="Liu Q."/>
            <person name="Xin Y.-H."/>
        </authorList>
    </citation>
    <scope>NUCLEOTIDE SEQUENCE [LARGE SCALE GENOMIC DNA]</scope>
    <source>
        <strain evidence="2 3">TMT1-23-1</strain>
    </source>
</reference>
<name>A0ABY2J3H3_9MICO</name>
<dbReference type="RefSeq" id="WP_134430069.1">
    <property type="nucleotide sequence ID" value="NZ_SOGQ01000047.1"/>
</dbReference>
<proteinExistence type="predicted"/>
<dbReference type="InterPro" id="IPR045530">
    <property type="entry name" value="DO-GTPase1"/>
</dbReference>
<protein>
    <recommendedName>
        <fullName evidence="1">Double-GTPase 1 domain-containing protein</fullName>
    </recommendedName>
</protein>
<accession>A0ABY2J3H3</accession>
<sequence>MTEFSPRAILVGFPHAGKSTYLALLFLAILRGERCSIQLANHRDDREHANFLMSALLNCKEATRTEVSQKKGLRLSIRHRSGEEGLLAVPDLSGETWQDVIETGTMDADLFDDVRYSRSAALFIHVGDFAHDPLIADVNAGADALGDADPRESAAPEPYTPTQVDVAELLQVLDETAGPECEISVVLSAFDLAEGITPADWLTDNAPLVAQYLRSARPRRTIRLYGLSAQGGSFDTDRDQLSDRDGLDRAIMTDSDGVDAAIDEPILGLLRR</sequence>
<dbReference type="Pfam" id="PF19975">
    <property type="entry name" value="DO-GTPase1"/>
    <property type="match status" value="1"/>
</dbReference>
<gene>
    <name evidence="2" type="ORF">E3T28_09255</name>
</gene>
<evidence type="ECO:0000313" key="3">
    <source>
        <dbReference type="Proteomes" id="UP000297853"/>
    </source>
</evidence>
<organism evidence="2 3">
    <name type="scientific">Cryobacterium sinapicolor</name>
    <dbReference type="NCBI Taxonomy" id="1259236"/>
    <lineage>
        <taxon>Bacteria</taxon>
        <taxon>Bacillati</taxon>
        <taxon>Actinomycetota</taxon>
        <taxon>Actinomycetes</taxon>
        <taxon>Micrococcales</taxon>
        <taxon>Microbacteriaceae</taxon>
        <taxon>Cryobacterium</taxon>
    </lineage>
</organism>
<dbReference type="Proteomes" id="UP000297853">
    <property type="component" value="Unassembled WGS sequence"/>
</dbReference>
<dbReference type="EMBL" id="SOGQ01000047">
    <property type="protein sequence ID" value="TFC99409.1"/>
    <property type="molecule type" value="Genomic_DNA"/>
</dbReference>